<dbReference type="GO" id="GO:0005737">
    <property type="term" value="C:cytoplasm"/>
    <property type="evidence" value="ECO:0007669"/>
    <property type="project" value="TreeGrafter"/>
</dbReference>
<sequence length="83" mass="9324">MVHSIPKYVDITHALLEFLLHLVDSYDVERKSVLVKGVSSAFQLLVRKGVIRSLDVLISCPALHRALKERLKRLLACGKLESS</sequence>
<keyword evidence="3" id="KW-1185">Reference proteome</keyword>
<evidence type="ECO:0000259" key="1">
    <source>
        <dbReference type="Pfam" id="PF10189"/>
    </source>
</evidence>
<dbReference type="Proteomes" id="UP000291084">
    <property type="component" value="Chromosome 7"/>
</dbReference>
<accession>A0A0S3SKL9</accession>
<evidence type="ECO:0000313" key="2">
    <source>
        <dbReference type="EMBL" id="BAT93412.1"/>
    </source>
</evidence>
<dbReference type="PANTHER" id="PTHR13587">
    <property type="entry name" value="INTEGRATOR COMPLEX SUBUNIT 3"/>
    <property type="match status" value="1"/>
</dbReference>
<gene>
    <name evidence="2" type="primary">Vigan.07G237100</name>
    <name evidence="2" type="ORF">VIGAN_07237100</name>
</gene>
<dbReference type="Pfam" id="PF10189">
    <property type="entry name" value="Ints3_N"/>
    <property type="match status" value="1"/>
</dbReference>
<reference evidence="2 3" key="1">
    <citation type="journal article" date="2015" name="Sci. Rep.">
        <title>The power of single molecule real-time sequencing technology in the de novo assembly of a eukaryotic genome.</title>
        <authorList>
            <person name="Sakai H."/>
            <person name="Naito K."/>
            <person name="Ogiso-Tanaka E."/>
            <person name="Takahashi Y."/>
            <person name="Iseki K."/>
            <person name="Muto C."/>
            <person name="Satou K."/>
            <person name="Teruya K."/>
            <person name="Shiroma A."/>
            <person name="Shimoji M."/>
            <person name="Hirano T."/>
            <person name="Itoh T."/>
            <person name="Kaga A."/>
            <person name="Tomooka N."/>
        </authorList>
    </citation>
    <scope>NUCLEOTIDE SEQUENCE [LARGE SCALE GENOMIC DNA]</scope>
    <source>
        <strain evidence="3">cv. Shumari</strain>
    </source>
</reference>
<feature type="domain" description="Integrator complex subunit 3 N-terminal" evidence="1">
    <location>
        <begin position="1"/>
        <end position="72"/>
    </location>
</feature>
<dbReference type="AlphaFoldDB" id="A0A0S3SKL9"/>
<name>A0A0S3SKL9_PHAAN</name>
<dbReference type="InterPro" id="IPR045334">
    <property type="entry name" value="INTS3"/>
</dbReference>
<dbReference type="PANTHER" id="PTHR13587:SF7">
    <property type="entry name" value="INTEGRATOR COMPLEX SUBUNIT 3"/>
    <property type="match status" value="1"/>
</dbReference>
<evidence type="ECO:0000313" key="3">
    <source>
        <dbReference type="Proteomes" id="UP000291084"/>
    </source>
</evidence>
<dbReference type="OrthoDB" id="2021145at2759"/>
<dbReference type="EMBL" id="AP015040">
    <property type="protein sequence ID" value="BAT93412.1"/>
    <property type="molecule type" value="Genomic_DNA"/>
</dbReference>
<proteinExistence type="predicted"/>
<protein>
    <recommendedName>
        <fullName evidence="1">Integrator complex subunit 3 N-terminal domain-containing protein</fullName>
    </recommendedName>
</protein>
<dbReference type="InterPro" id="IPR019333">
    <property type="entry name" value="INTS3_N"/>
</dbReference>
<organism evidence="2 3">
    <name type="scientific">Vigna angularis var. angularis</name>
    <dbReference type="NCBI Taxonomy" id="157739"/>
    <lineage>
        <taxon>Eukaryota</taxon>
        <taxon>Viridiplantae</taxon>
        <taxon>Streptophyta</taxon>
        <taxon>Embryophyta</taxon>
        <taxon>Tracheophyta</taxon>
        <taxon>Spermatophyta</taxon>
        <taxon>Magnoliopsida</taxon>
        <taxon>eudicotyledons</taxon>
        <taxon>Gunneridae</taxon>
        <taxon>Pentapetalae</taxon>
        <taxon>rosids</taxon>
        <taxon>fabids</taxon>
        <taxon>Fabales</taxon>
        <taxon>Fabaceae</taxon>
        <taxon>Papilionoideae</taxon>
        <taxon>50 kb inversion clade</taxon>
        <taxon>NPAAA clade</taxon>
        <taxon>indigoferoid/millettioid clade</taxon>
        <taxon>Phaseoleae</taxon>
        <taxon>Vigna</taxon>
    </lineage>
</organism>